<name>A0A699ZP85_HAELA</name>
<keyword evidence="1" id="KW-0175">Coiled coil</keyword>
<reference evidence="2 3" key="1">
    <citation type="submission" date="2020-02" db="EMBL/GenBank/DDBJ databases">
        <title>Draft genome sequence of Haematococcus lacustris strain NIES-144.</title>
        <authorList>
            <person name="Morimoto D."/>
            <person name="Nakagawa S."/>
            <person name="Yoshida T."/>
            <person name="Sawayama S."/>
        </authorList>
    </citation>
    <scope>NUCLEOTIDE SEQUENCE [LARGE SCALE GENOMIC DNA]</scope>
    <source>
        <strain evidence="2 3">NIES-144</strain>
    </source>
</reference>
<evidence type="ECO:0000256" key="1">
    <source>
        <dbReference type="SAM" id="Coils"/>
    </source>
</evidence>
<feature type="non-terminal residue" evidence="2">
    <location>
        <position position="138"/>
    </location>
</feature>
<dbReference type="EMBL" id="BLLF01001607">
    <property type="protein sequence ID" value="GFH20278.1"/>
    <property type="molecule type" value="Genomic_DNA"/>
</dbReference>
<feature type="coiled-coil region" evidence="1">
    <location>
        <begin position="92"/>
        <end position="127"/>
    </location>
</feature>
<accession>A0A699ZP85</accession>
<protein>
    <submittedName>
        <fullName evidence="2">Uncharacterized protein</fullName>
    </submittedName>
</protein>
<comment type="caution">
    <text evidence="2">The sequence shown here is derived from an EMBL/GenBank/DDBJ whole genome shotgun (WGS) entry which is preliminary data.</text>
</comment>
<feature type="non-terminal residue" evidence="2">
    <location>
        <position position="1"/>
    </location>
</feature>
<proteinExistence type="predicted"/>
<dbReference type="AlphaFoldDB" id="A0A699ZP85"/>
<evidence type="ECO:0000313" key="2">
    <source>
        <dbReference type="EMBL" id="GFH20278.1"/>
    </source>
</evidence>
<sequence length="138" mass="14999">MADVAKAVQRVRAAREAAAEKVEAGILAEAHKEVVQMVALVKQELASDAARALARMHSLADGLPAQFDAAMKALTPLQEEYESRLSDAWSEYTALAQEAAAVQEELAAAAERKRASMAQQLAQFRTRADEHVRRAAEQ</sequence>
<gene>
    <name evidence="2" type="ORF">HaLaN_17371</name>
</gene>
<evidence type="ECO:0000313" key="3">
    <source>
        <dbReference type="Proteomes" id="UP000485058"/>
    </source>
</evidence>
<dbReference type="Proteomes" id="UP000485058">
    <property type="component" value="Unassembled WGS sequence"/>
</dbReference>
<keyword evidence="3" id="KW-1185">Reference proteome</keyword>
<organism evidence="2 3">
    <name type="scientific">Haematococcus lacustris</name>
    <name type="common">Green alga</name>
    <name type="synonym">Haematococcus pluvialis</name>
    <dbReference type="NCBI Taxonomy" id="44745"/>
    <lineage>
        <taxon>Eukaryota</taxon>
        <taxon>Viridiplantae</taxon>
        <taxon>Chlorophyta</taxon>
        <taxon>core chlorophytes</taxon>
        <taxon>Chlorophyceae</taxon>
        <taxon>CS clade</taxon>
        <taxon>Chlamydomonadales</taxon>
        <taxon>Haematococcaceae</taxon>
        <taxon>Haematococcus</taxon>
    </lineage>
</organism>